<proteinExistence type="predicted"/>
<keyword evidence="2" id="KW-1185">Reference proteome</keyword>
<name>A0A0K0KW42_9CAUD</name>
<dbReference type="Proteomes" id="UP000207741">
    <property type="component" value="Segment"/>
</dbReference>
<reference evidence="2" key="1">
    <citation type="submission" date="2014-08" db="EMBL/GenBank/DDBJ databases">
        <authorList>
            <person name="Edwards T."/>
        </authorList>
    </citation>
    <scope>NUCLEOTIDE SEQUENCE [LARGE SCALE GENOMIC DNA]</scope>
</reference>
<dbReference type="RefSeq" id="YP_009213548.1">
    <property type="nucleotide sequence ID" value="NC_028955.1"/>
</dbReference>
<accession>A0A0K0KW42</accession>
<evidence type="ECO:0000313" key="2">
    <source>
        <dbReference type="Proteomes" id="UP000207741"/>
    </source>
</evidence>
<dbReference type="OrthoDB" id="23689at10239"/>
<sequence>MLYTSIIGDRRRSTSERVLGWFKSQYLPRHHLDISLVFKNLESDGVFGWCLVEGSLTKPRSFIIEIHNKLDYTSYLETLLHELWHVYQHVKGLPQCEEEAESMENILVNQFSKS</sequence>
<dbReference type="KEGG" id="vg:26640092"/>
<dbReference type="GeneID" id="26640092"/>
<protein>
    <recommendedName>
        <fullName evidence="3">SprT-like domain-containing protein</fullName>
    </recommendedName>
</protein>
<evidence type="ECO:0000313" key="1">
    <source>
        <dbReference type="EMBL" id="AIR93587.1"/>
    </source>
</evidence>
<dbReference type="EMBL" id="KM359505">
    <property type="protein sequence ID" value="AIR93587.1"/>
    <property type="molecule type" value="Genomic_DNA"/>
</dbReference>
<organism evidence="1 2">
    <name type="scientific">Prochlorococcus phage P-TIM68</name>
    <dbReference type="NCBI Taxonomy" id="1542477"/>
    <lineage>
        <taxon>Viruses</taxon>
        <taxon>Duplodnaviria</taxon>
        <taxon>Heunggongvirae</taxon>
        <taxon>Uroviricota</taxon>
        <taxon>Caudoviricetes</taxon>
        <taxon>Pantevenvirales</taxon>
        <taxon>Kyanoviridae</taxon>
        <taxon>Haifavirus</taxon>
        <taxon>Haifavirus tim68</taxon>
    </lineage>
</organism>
<evidence type="ECO:0008006" key="3">
    <source>
        <dbReference type="Google" id="ProtNLM"/>
    </source>
</evidence>